<gene>
    <name evidence="2" type="ORF">SAMN05661044_01386</name>
    <name evidence="3" type="ORF">SAMN05661044_01395</name>
</gene>
<sequence length="197" mass="23056">MQQKLFDDSGQLVLPEELMDYTPDFLERKDADELLRLLLNRVSWQQTKVKMYDKEVLTPRLTAWYGDHPLRAGDQRIPIPWIPELEAIKQRIEAFTGMVFQGVLLNLYRDGNDSVAWHADKDTIPGRKTEIASLSLGAERNFDFRKKDEHMNRYSINLQHGSLLLMKGDLQLYWEHRIAKSNAITSPRINLTFRKVM</sequence>
<dbReference type="GO" id="GO:0051213">
    <property type="term" value="F:dioxygenase activity"/>
    <property type="evidence" value="ECO:0007669"/>
    <property type="project" value="UniProtKB-KW"/>
</dbReference>
<dbReference type="PROSITE" id="PS51471">
    <property type="entry name" value="FE2OG_OXY"/>
    <property type="match status" value="1"/>
</dbReference>
<reference evidence="4" key="1">
    <citation type="submission" date="2016-10" db="EMBL/GenBank/DDBJ databases">
        <authorList>
            <person name="Varghese N."/>
            <person name="Submissions S."/>
        </authorList>
    </citation>
    <scope>NUCLEOTIDE SEQUENCE [LARGE SCALE GENOMIC DNA]</scope>
    <source>
        <strain evidence="4">DSM 18733</strain>
    </source>
</reference>
<dbReference type="SUPFAM" id="SSF51197">
    <property type="entry name" value="Clavaminate synthase-like"/>
    <property type="match status" value="1"/>
</dbReference>
<dbReference type="Gene3D" id="2.60.120.590">
    <property type="entry name" value="Alpha-ketoglutarate-dependent dioxygenase AlkB-like"/>
    <property type="match status" value="1"/>
</dbReference>
<protein>
    <submittedName>
        <fullName evidence="2">Alkylated DNA repair dioxygenase AlkB</fullName>
    </submittedName>
</protein>
<dbReference type="InterPro" id="IPR037151">
    <property type="entry name" value="AlkB-like_sf"/>
</dbReference>
<keyword evidence="4" id="KW-1185">Reference proteome</keyword>
<dbReference type="InterPro" id="IPR005123">
    <property type="entry name" value="Oxoglu/Fe-dep_dioxygenase_dom"/>
</dbReference>
<dbReference type="InterPro" id="IPR032854">
    <property type="entry name" value="ALKBH3"/>
</dbReference>
<dbReference type="AlphaFoldDB" id="A0A1H7KLA0"/>
<dbReference type="EMBL" id="FOAF01000001">
    <property type="protein sequence ID" value="SEK87651.1"/>
    <property type="molecule type" value="Genomic_DNA"/>
</dbReference>
<evidence type="ECO:0000313" key="2">
    <source>
        <dbReference type="EMBL" id="SEK87314.1"/>
    </source>
</evidence>
<dbReference type="OrthoDB" id="190276at2"/>
<dbReference type="EMBL" id="FOAF01000001">
    <property type="protein sequence ID" value="SEK87314.1"/>
    <property type="molecule type" value="Genomic_DNA"/>
</dbReference>
<keyword evidence="2" id="KW-0560">Oxidoreductase</keyword>
<feature type="domain" description="Fe2OG dioxygenase" evidence="1">
    <location>
        <begin position="99"/>
        <end position="197"/>
    </location>
</feature>
<dbReference type="RefSeq" id="WP_093320793.1">
    <property type="nucleotide sequence ID" value="NZ_FOAF01000001.1"/>
</dbReference>
<dbReference type="GO" id="GO:0006307">
    <property type="term" value="P:DNA alkylation repair"/>
    <property type="evidence" value="ECO:0007669"/>
    <property type="project" value="InterPro"/>
</dbReference>
<dbReference type="Pfam" id="PF13532">
    <property type="entry name" value="2OG-FeII_Oxy_2"/>
    <property type="match status" value="1"/>
</dbReference>
<evidence type="ECO:0000313" key="3">
    <source>
        <dbReference type="EMBL" id="SEK87651.1"/>
    </source>
</evidence>
<evidence type="ECO:0000259" key="1">
    <source>
        <dbReference type="PROSITE" id="PS51471"/>
    </source>
</evidence>
<proteinExistence type="predicted"/>
<dbReference type="PANTHER" id="PTHR31212:SF4">
    <property type="entry name" value="ALPHA-KETOGLUTARATE-DEPENDENT DIOXYGENASE ALKB HOMOLOG 3"/>
    <property type="match status" value="1"/>
</dbReference>
<dbReference type="InterPro" id="IPR027450">
    <property type="entry name" value="AlkB-like"/>
</dbReference>
<evidence type="ECO:0000313" key="4">
    <source>
        <dbReference type="Proteomes" id="UP000199421"/>
    </source>
</evidence>
<dbReference type="PANTHER" id="PTHR31212">
    <property type="entry name" value="ALPHA-KETOGLUTARATE-DEPENDENT DIOXYGENASE ALKB HOMOLOG 3"/>
    <property type="match status" value="1"/>
</dbReference>
<keyword evidence="2" id="KW-0223">Dioxygenase</keyword>
<accession>A0A1H7KLA0</accession>
<dbReference type="Proteomes" id="UP000199421">
    <property type="component" value="Unassembled WGS sequence"/>
</dbReference>
<organism evidence="2 4">
    <name type="scientific">Olivibacter domesticus</name>
    <name type="common">Pseudosphingobacterium domesticum</name>
    <dbReference type="NCBI Taxonomy" id="407022"/>
    <lineage>
        <taxon>Bacteria</taxon>
        <taxon>Pseudomonadati</taxon>
        <taxon>Bacteroidota</taxon>
        <taxon>Sphingobacteriia</taxon>
        <taxon>Sphingobacteriales</taxon>
        <taxon>Sphingobacteriaceae</taxon>
        <taxon>Olivibacter</taxon>
    </lineage>
</organism>
<reference evidence="2" key="2">
    <citation type="submission" date="2016-10" db="EMBL/GenBank/DDBJ databases">
        <authorList>
            <person name="de Groot N.N."/>
        </authorList>
    </citation>
    <scope>NUCLEOTIDE SEQUENCE [LARGE SCALE GENOMIC DNA]</scope>
    <source>
        <strain evidence="2">DSM 18733</strain>
    </source>
</reference>
<name>A0A1H7KLA0_OLID1</name>
<dbReference type="STRING" id="407022.SAMN05661044_01386"/>